<reference evidence="1 2" key="1">
    <citation type="journal article" date="2015" name="Nat. Commun.">
        <title>Lucilia cuprina genome unlocks parasitic fly biology to underpin future interventions.</title>
        <authorList>
            <person name="Anstead C.A."/>
            <person name="Korhonen P.K."/>
            <person name="Young N.D."/>
            <person name="Hall R.S."/>
            <person name="Jex A.R."/>
            <person name="Murali S.C."/>
            <person name="Hughes D.S."/>
            <person name="Lee S.F."/>
            <person name="Perry T."/>
            <person name="Stroehlein A.J."/>
            <person name="Ansell B.R."/>
            <person name="Breugelmans B."/>
            <person name="Hofmann A."/>
            <person name="Qu J."/>
            <person name="Dugan S."/>
            <person name="Lee S.L."/>
            <person name="Chao H."/>
            <person name="Dinh H."/>
            <person name="Han Y."/>
            <person name="Doddapaneni H.V."/>
            <person name="Worley K.C."/>
            <person name="Muzny D.M."/>
            <person name="Ioannidis P."/>
            <person name="Waterhouse R.M."/>
            <person name="Zdobnov E.M."/>
            <person name="James P.J."/>
            <person name="Bagnall N.H."/>
            <person name="Kotze A.C."/>
            <person name="Gibbs R.A."/>
            <person name="Richards S."/>
            <person name="Batterham P."/>
            <person name="Gasser R.B."/>
        </authorList>
    </citation>
    <scope>NUCLEOTIDE SEQUENCE [LARGE SCALE GENOMIC DNA]</scope>
    <source>
        <strain evidence="1 2">LS</strain>
        <tissue evidence="1">Full body</tissue>
    </source>
</reference>
<evidence type="ECO:0000313" key="1">
    <source>
        <dbReference type="EMBL" id="KNC25542.1"/>
    </source>
</evidence>
<keyword evidence="2" id="KW-1185">Reference proteome</keyword>
<organism evidence="1 2">
    <name type="scientific">Lucilia cuprina</name>
    <name type="common">Green bottle fly</name>
    <name type="synonym">Australian sheep blowfly</name>
    <dbReference type="NCBI Taxonomy" id="7375"/>
    <lineage>
        <taxon>Eukaryota</taxon>
        <taxon>Metazoa</taxon>
        <taxon>Ecdysozoa</taxon>
        <taxon>Arthropoda</taxon>
        <taxon>Hexapoda</taxon>
        <taxon>Insecta</taxon>
        <taxon>Pterygota</taxon>
        <taxon>Neoptera</taxon>
        <taxon>Endopterygota</taxon>
        <taxon>Diptera</taxon>
        <taxon>Brachycera</taxon>
        <taxon>Muscomorpha</taxon>
        <taxon>Oestroidea</taxon>
        <taxon>Calliphoridae</taxon>
        <taxon>Luciliinae</taxon>
        <taxon>Lucilia</taxon>
    </lineage>
</organism>
<protein>
    <submittedName>
        <fullName evidence="1">Uncharacterized protein</fullName>
    </submittedName>
</protein>
<accession>A0A0L0BZN9</accession>
<dbReference type="AlphaFoldDB" id="A0A0L0BZN9"/>
<sequence>MSTAEFVTIRGYETLYLISSVAQTECVGTLSLNYEMAQIKCLLRGPPGYYMLPLEGTTSYLLVLVFSLYPHEPLKLGELLTVRLSSREVKNAVIGNNMFSLYPHEPFKLTEWMHFIKQNLNYKMAQIKCLLRGPHSYYMMPLVKNLNYEMAQIKWLLRGQPGYYMMPLGQGEGDIMSYLIWYSLTFTERTPNIILVLVFSLYPHEPFKLREWVPFKGPSDDHTLRTTNLMKK</sequence>
<comment type="caution">
    <text evidence="1">The sequence shown here is derived from an EMBL/GenBank/DDBJ whole genome shotgun (WGS) entry which is preliminary data.</text>
</comment>
<proteinExistence type="predicted"/>
<name>A0A0L0BZN9_LUCCU</name>
<dbReference type="Proteomes" id="UP000037069">
    <property type="component" value="Unassembled WGS sequence"/>
</dbReference>
<dbReference type="EMBL" id="JRES01001097">
    <property type="protein sequence ID" value="KNC25542.1"/>
    <property type="molecule type" value="Genomic_DNA"/>
</dbReference>
<evidence type="ECO:0000313" key="2">
    <source>
        <dbReference type="Proteomes" id="UP000037069"/>
    </source>
</evidence>
<gene>
    <name evidence="1" type="ORF">FF38_12942</name>
</gene>